<evidence type="ECO:0000313" key="1">
    <source>
        <dbReference type="EMBL" id="QKD81917.1"/>
    </source>
</evidence>
<evidence type="ECO:0000313" key="2">
    <source>
        <dbReference type="Proteomes" id="UP000505210"/>
    </source>
</evidence>
<dbReference type="KEGG" id="theu:HPC62_06625"/>
<reference evidence="1 2" key="1">
    <citation type="submission" date="2020-05" db="EMBL/GenBank/DDBJ databases">
        <title>Complete genome sequence of of a novel Thermoleptolyngbya strain isolated from hot springs of Ganzi, Sichuan China.</title>
        <authorList>
            <person name="Tang J."/>
            <person name="Daroch M."/>
            <person name="Li L."/>
            <person name="Waleron K."/>
            <person name="Waleron M."/>
            <person name="Waleron M."/>
        </authorList>
    </citation>
    <scope>NUCLEOTIDE SEQUENCE [LARGE SCALE GENOMIC DNA]</scope>
    <source>
        <strain evidence="1 2">PKUAC-SCTA183</strain>
    </source>
</reference>
<accession>A0A6M8BAT1</accession>
<sequence length="139" mass="16276">MKYSYKPVLLLGLLQLADSSGKIKIPDLVTFFKAFYLKRLQNGEIVEKTGSKMVRIAELSDRDIESILLSMPFEKFERRKFIRRLKELTLLKFDPVLWKSLTQQDKADLKQLAETALVEYYQRLETHSSLTHHDDRTIG</sequence>
<protein>
    <submittedName>
        <fullName evidence="1">Uncharacterized protein</fullName>
    </submittedName>
</protein>
<dbReference type="EMBL" id="CP053661">
    <property type="protein sequence ID" value="QKD81917.1"/>
    <property type="molecule type" value="Genomic_DNA"/>
</dbReference>
<keyword evidence="2" id="KW-1185">Reference proteome</keyword>
<proteinExistence type="predicted"/>
<organism evidence="1 2">
    <name type="scientific">Thermoleptolyngbya sichuanensis A183</name>
    <dbReference type="NCBI Taxonomy" id="2737172"/>
    <lineage>
        <taxon>Bacteria</taxon>
        <taxon>Bacillati</taxon>
        <taxon>Cyanobacteriota</taxon>
        <taxon>Cyanophyceae</taxon>
        <taxon>Oculatellales</taxon>
        <taxon>Oculatellaceae</taxon>
        <taxon>Thermoleptolyngbya</taxon>
        <taxon>Thermoleptolyngbya sichuanensis</taxon>
    </lineage>
</organism>
<dbReference type="AlphaFoldDB" id="A0A6M8BAT1"/>
<gene>
    <name evidence="1" type="ORF">HPC62_06625</name>
</gene>
<dbReference type="Proteomes" id="UP000505210">
    <property type="component" value="Chromosome"/>
</dbReference>
<dbReference type="RefSeq" id="WP_172354303.1">
    <property type="nucleotide sequence ID" value="NZ_CP053661.1"/>
</dbReference>
<name>A0A6M8BAT1_9CYAN</name>